<feature type="compositionally biased region" description="Acidic residues" evidence="1">
    <location>
        <begin position="573"/>
        <end position="591"/>
    </location>
</feature>
<sequence>MLFEIEPQLVYYAMLFLTMLTMPFMFYCYCIVSRVLQYKATEATISQCASVFKENEDTVRDAAGAVFNLVDRVEEHCYQYYRGTAMGIAVSGILEKTFMPIVDLCKKYFTRARQQSSYGSGTCPLPSGTCPLPSGTCPLPSGTCPLPRGTCLARSCPIMQRCPMMQDFNTPSYFGKYDSSYRGGYGDVCCGPVNPYAQPNSFEFCRTYPDGSCAMPLYPNNDYPSGLFANTNNHPETPDFTLDGSGIKSQPCSYTSKAVNVSAPSTPDFTVDGTVPKNQSFYPVSNPNVSKKRLFSGFRRSPLRSRVGKYSRTSNTRNVARPSTSNMGVYPGSQSSSINDYSKYIDLFMNVFNDTLASNTRDKNQRCTDGVNCETDGFCVTRCSDGVGAPTPSNSNECRIMLDMARTFDDPSTVSSYDFSKMTKPDAMVALVRMSGELNLGVQESNGSCVQMFDTSKYTVPNQKVADFLRLLSFVSLGEDEFRKMNNECSSQNVCGTTVSDSNFCNNVENLCPSQRENCGPEQCGSEQCGSEQCGSSECVDAKDNLDNNDVVYVTDKNINACETGNTHSESESQSDSDNEFNESTEENEQN</sequence>
<keyword evidence="2" id="KW-1133">Transmembrane helix</keyword>
<feature type="compositionally biased region" description="Polar residues" evidence="1">
    <location>
        <begin position="311"/>
        <end position="332"/>
    </location>
</feature>
<evidence type="ECO:0000313" key="3">
    <source>
        <dbReference type="EMBL" id="QKU35436.1"/>
    </source>
</evidence>
<keyword evidence="2" id="KW-0472">Membrane</keyword>
<proteinExistence type="predicted"/>
<feature type="transmembrane region" description="Helical" evidence="2">
    <location>
        <begin position="12"/>
        <end position="32"/>
    </location>
</feature>
<dbReference type="EMBL" id="KY523104">
    <property type="protein sequence ID" value="QKU35436.1"/>
    <property type="molecule type" value="Genomic_DNA"/>
</dbReference>
<keyword evidence="2" id="KW-0812">Transmembrane</keyword>
<accession>A0A6N1NVF5</accession>
<evidence type="ECO:0000256" key="1">
    <source>
        <dbReference type="SAM" id="MobiDB-lite"/>
    </source>
</evidence>
<feature type="region of interest" description="Disordered" evidence="1">
    <location>
        <begin position="563"/>
        <end position="591"/>
    </location>
</feature>
<protein>
    <submittedName>
        <fullName evidence="3">Uncharacterized protein</fullName>
    </submittedName>
</protein>
<reference evidence="3" key="1">
    <citation type="submission" date="2017-01" db="EMBL/GenBank/DDBJ databases">
        <authorList>
            <person name="Assis F.L."/>
            <person name="Abrahao J.S."/>
            <person name="Silva L."/>
            <person name="Khalil J.B."/>
            <person name="Rodrigues R."/>
            <person name="Silva L.S."/>
            <person name="Arantes T."/>
            <person name="Boratto P."/>
            <person name="Andrade M."/>
            <person name="Kroon E.G."/>
            <person name="Ribeiro B."/>
            <person name="Bergier I."/>
            <person name="Seligmann H."/>
            <person name="Ghigo E."/>
            <person name="Colson P."/>
            <person name="Levasseur A."/>
            <person name="Raoult D."/>
            <person name="Scola B.L."/>
        </authorList>
    </citation>
    <scope>NUCLEOTIDE SEQUENCE</scope>
    <source>
        <strain evidence="3">Soda lake</strain>
    </source>
</reference>
<dbReference type="KEGG" id="vg:80518864"/>
<dbReference type="GeneID" id="80518864"/>
<dbReference type="RefSeq" id="YP_010782100.1">
    <property type="nucleotide sequence ID" value="NC_075039.1"/>
</dbReference>
<name>A0A6N1NVF5_9VIRU</name>
<feature type="region of interest" description="Disordered" evidence="1">
    <location>
        <begin position="306"/>
        <end position="332"/>
    </location>
</feature>
<evidence type="ECO:0000256" key="2">
    <source>
        <dbReference type="SAM" id="Phobius"/>
    </source>
</evidence>
<organism evidence="3">
    <name type="scientific">Tupanvirus soda lake</name>
    <dbReference type="NCBI Taxonomy" id="2126985"/>
    <lineage>
        <taxon>Viruses</taxon>
        <taxon>Varidnaviria</taxon>
        <taxon>Bamfordvirae</taxon>
        <taxon>Nucleocytoviricota</taxon>
        <taxon>Megaviricetes</taxon>
        <taxon>Imitervirales</taxon>
        <taxon>Mimiviridae</taxon>
        <taxon>Megamimivirinae</taxon>
        <taxon>Tupanvirus</taxon>
        <taxon>Tupanvirus salinum</taxon>
    </lineage>
</organism>
<reference evidence="3" key="2">
    <citation type="journal article" date="2018" name="Nat. Commun.">
        <title>Tailed giant Tupanvirus possesses the most complete translational apparatus of the known virosphere.</title>
        <authorList>
            <person name="Abrahao J."/>
            <person name="Silva L."/>
            <person name="Silva L.S."/>
            <person name="Khalil J.Y.B."/>
            <person name="Rodrigues R."/>
            <person name="Arantes T."/>
            <person name="Assis F."/>
            <person name="Boratto P."/>
            <person name="Andrade M."/>
            <person name="Kroon E.G."/>
            <person name="Ribeiro B."/>
            <person name="Bergier I."/>
            <person name="Seligmann H."/>
            <person name="Ghigo E."/>
            <person name="Colson P."/>
            <person name="Levasseur A."/>
            <person name="Kroemer G."/>
            <person name="Raoult D."/>
            <person name="La Scola B."/>
        </authorList>
    </citation>
    <scope>NUCLEOTIDE SEQUENCE [LARGE SCALE GENOMIC DNA]</scope>
    <source>
        <strain evidence="3">Soda lake</strain>
    </source>
</reference>